<evidence type="ECO:0000313" key="4">
    <source>
        <dbReference type="Proteomes" id="UP000265618"/>
    </source>
</evidence>
<reference evidence="3 4" key="1">
    <citation type="journal article" date="2018" name="PLoS ONE">
        <title>The draft genome of Kipferlia bialata reveals reductive genome evolution in fornicate parasites.</title>
        <authorList>
            <person name="Tanifuji G."/>
            <person name="Takabayashi S."/>
            <person name="Kume K."/>
            <person name="Takagi M."/>
            <person name="Nakayama T."/>
            <person name="Kamikawa R."/>
            <person name="Inagaki Y."/>
            <person name="Hashimoto T."/>
        </authorList>
    </citation>
    <scope>NUCLEOTIDE SEQUENCE [LARGE SCALE GENOMIC DNA]</scope>
    <source>
        <strain evidence="3">NY0173</strain>
    </source>
</reference>
<name>A0A9K3GLE4_9EUKA</name>
<dbReference type="Proteomes" id="UP000265618">
    <property type="component" value="Unassembled WGS sequence"/>
</dbReference>
<feature type="transmembrane region" description="Helical" evidence="2">
    <location>
        <begin position="102"/>
        <end position="123"/>
    </location>
</feature>
<gene>
    <name evidence="3" type="ORF">KIPB_008375</name>
</gene>
<feature type="transmembrane region" description="Helical" evidence="2">
    <location>
        <begin position="397"/>
        <end position="415"/>
    </location>
</feature>
<proteinExistence type="predicted"/>
<feature type="transmembrane region" description="Helical" evidence="2">
    <location>
        <begin position="312"/>
        <end position="338"/>
    </location>
</feature>
<feature type="transmembrane region" description="Helical" evidence="2">
    <location>
        <begin position="195"/>
        <end position="214"/>
    </location>
</feature>
<evidence type="ECO:0000256" key="2">
    <source>
        <dbReference type="SAM" id="Phobius"/>
    </source>
</evidence>
<dbReference type="GO" id="GO:0015128">
    <property type="term" value="F:gluconate transmembrane transporter activity"/>
    <property type="evidence" value="ECO:0007669"/>
    <property type="project" value="InterPro"/>
</dbReference>
<feature type="transmembrane region" description="Helical" evidence="2">
    <location>
        <begin position="266"/>
        <end position="292"/>
    </location>
</feature>
<feature type="region of interest" description="Disordered" evidence="1">
    <location>
        <begin position="138"/>
        <end position="171"/>
    </location>
</feature>
<comment type="caution">
    <text evidence="3">The sequence shown here is derived from an EMBL/GenBank/DDBJ whole genome shotgun (WGS) entry which is preliminary data.</text>
</comment>
<feature type="transmembrane region" description="Helical" evidence="2">
    <location>
        <begin position="24"/>
        <end position="49"/>
    </location>
</feature>
<dbReference type="AlphaFoldDB" id="A0A9K3GLE4"/>
<dbReference type="OrthoDB" id="5694489at2759"/>
<evidence type="ECO:0000313" key="3">
    <source>
        <dbReference type="EMBL" id="GIQ86505.1"/>
    </source>
</evidence>
<keyword evidence="4" id="KW-1185">Reference proteome</keyword>
<feature type="transmembrane region" description="Helical" evidence="2">
    <location>
        <begin position="234"/>
        <end position="254"/>
    </location>
</feature>
<dbReference type="InterPro" id="IPR003474">
    <property type="entry name" value="Glcn_transporter"/>
</dbReference>
<protein>
    <submittedName>
        <fullName evidence="3">Uncharacterized protein</fullName>
    </submittedName>
</protein>
<organism evidence="3 4">
    <name type="scientific">Kipferlia bialata</name>
    <dbReference type="NCBI Taxonomy" id="797122"/>
    <lineage>
        <taxon>Eukaryota</taxon>
        <taxon>Metamonada</taxon>
        <taxon>Carpediemonas-like organisms</taxon>
        <taxon>Kipferlia</taxon>
    </lineage>
</organism>
<keyword evidence="2" id="KW-0812">Transmembrane</keyword>
<keyword evidence="2" id="KW-0472">Membrane</keyword>
<keyword evidence="2" id="KW-1133">Transmembrane helix</keyword>
<sequence>MNCSGAALSLSREITRRIGTKHCILSIVLACALLTYGGVSMFIVAFAVYPLGKETYTQAGLPLSLIPSALALGSFTFTMTMLPGSPQVQNVIPCSVFNTTTFAAPVIGIVCACVMLVSGMWYLKRQAAKYTQRGTPLLDETTPIEGEGDRERAESYTEPVVAGDNTSETEGEREGAVCDASTLTPVQSLPSPLRAVLPILTMLAVTLLCSYLVFPSLDLSYLEQYGLHPEDVIGVWSVIVALVTALVVGVVTLWDCLPAESAAKKVTFNGSVGASLGPCMAVSSVVAFGAVIQAMEVFDSIIDAVVGVSGPLLLSFALAVVVFSGLTGSASGGLTIALNAVGAKYLALATDAGMPASYLHRISAISSGTLDTMPYNGSVVTALSVCKQTHRDSYKDIFVVATIIPLFVDALAIGICSVAY</sequence>
<feature type="transmembrane region" description="Helical" evidence="2">
    <location>
        <begin position="61"/>
        <end position="82"/>
    </location>
</feature>
<dbReference type="GO" id="GO:0005886">
    <property type="term" value="C:plasma membrane"/>
    <property type="evidence" value="ECO:0007669"/>
    <property type="project" value="TreeGrafter"/>
</dbReference>
<evidence type="ECO:0000256" key="1">
    <source>
        <dbReference type="SAM" id="MobiDB-lite"/>
    </source>
</evidence>
<dbReference type="EMBL" id="BDIP01002575">
    <property type="protein sequence ID" value="GIQ86505.1"/>
    <property type="molecule type" value="Genomic_DNA"/>
</dbReference>
<dbReference type="PANTHER" id="PTHR30354">
    <property type="entry name" value="GNT FAMILY GLUCONATE TRANSPORTER"/>
    <property type="match status" value="1"/>
</dbReference>
<dbReference type="PANTHER" id="PTHR30354:SF7">
    <property type="entry name" value="BLL7963 PROTEIN"/>
    <property type="match status" value="1"/>
</dbReference>
<accession>A0A9K3GLE4</accession>